<name>A0A891GZ97_9HYPO</name>
<proteinExistence type="predicted"/>
<evidence type="ECO:0000313" key="2">
    <source>
        <dbReference type="EMBL" id="QRK27466.1"/>
    </source>
</evidence>
<feature type="transmembrane region" description="Helical" evidence="1">
    <location>
        <begin position="6"/>
        <end position="25"/>
    </location>
</feature>
<keyword evidence="1" id="KW-1133">Transmembrane helix</keyword>
<keyword evidence="2" id="KW-0496">Mitochondrion</keyword>
<feature type="transmembrane region" description="Helical" evidence="1">
    <location>
        <begin position="37"/>
        <end position="57"/>
    </location>
</feature>
<reference evidence="2" key="1">
    <citation type="journal article" date="2021" name="Mitochondrial DNA Part B Resour">
        <title>Complete mitogenome of the entomopathogenic fungus Metarhizium album and phylogenetic analysis of Hypocreales.</title>
        <authorList>
            <person name="Sun H.H."/>
            <person name="Zhang Y.J."/>
            <person name="Zhang S."/>
        </authorList>
    </citation>
    <scope>NUCLEOTIDE SEQUENCE</scope>
    <source>
        <strain evidence="2">ARSEF1941</strain>
    </source>
</reference>
<feature type="transmembrane region" description="Helical" evidence="1">
    <location>
        <begin position="269"/>
        <end position="292"/>
    </location>
</feature>
<protein>
    <submittedName>
        <fullName evidence="2">Uncharacterized protein</fullName>
    </submittedName>
</protein>
<dbReference type="AlphaFoldDB" id="A0A891GZ97"/>
<dbReference type="EMBL" id="MW448543">
    <property type="protein sequence ID" value="QRK27466.1"/>
    <property type="molecule type" value="Genomic_DNA"/>
</dbReference>
<keyword evidence="1" id="KW-0812">Transmembrane</keyword>
<accession>A0A891GZ97</accession>
<reference evidence="2" key="2">
    <citation type="submission" date="2021-01" db="EMBL/GenBank/DDBJ databases">
        <authorList>
            <person name="Sun H.-H."/>
            <person name="Zhang S."/>
            <person name="Zhang Y.-J."/>
        </authorList>
    </citation>
    <scope>NUCLEOTIDE SEQUENCE</scope>
    <source>
        <strain evidence="2">ARSEF1941</strain>
    </source>
</reference>
<gene>
    <name evidence="2" type="primary">orf309</name>
</gene>
<evidence type="ECO:0000256" key="1">
    <source>
        <dbReference type="SAM" id="Phobius"/>
    </source>
</evidence>
<sequence length="309" mass="33965">MTYLNFFRIIPLSIFIFFCLEGYLGKSVKRLVSKMNTIEFFLICALISGIFIIIFSFNIEVVYALDDEAIKKITEETKDVNVNTNISLNNPNINLPDSVFKGLTNVGIAGAIGAGMSSAAKVLKSSSLPPAVKIGVLAGTGIATGGIVTIANSLNSIMDKKINNAYAKERISSEIQPSISDLPKSGNDGPAAFSIEPSADLDTVMALLNANYILHWCVILFLYCILILFLANKVVNNQWKLEFLKKILGEKTQNFILKSLSLTSKTNNAFIILCFTFLIITSISTLYISYFITENIDIITDIVKESKKK</sequence>
<organism evidence="2">
    <name type="scientific">Metarhizium album</name>
    <dbReference type="NCBI Taxonomy" id="92629"/>
    <lineage>
        <taxon>Eukaryota</taxon>
        <taxon>Fungi</taxon>
        <taxon>Dikarya</taxon>
        <taxon>Ascomycota</taxon>
        <taxon>Pezizomycotina</taxon>
        <taxon>Sordariomycetes</taxon>
        <taxon>Hypocreomycetidae</taxon>
        <taxon>Hypocreales</taxon>
        <taxon>Clavicipitaceae</taxon>
        <taxon>Metarhizium</taxon>
    </lineage>
</organism>
<keyword evidence="1" id="KW-0472">Membrane</keyword>
<feature type="transmembrane region" description="Helical" evidence="1">
    <location>
        <begin position="213"/>
        <end position="231"/>
    </location>
</feature>
<geneLocation type="mitochondrion" evidence="2"/>
<feature type="transmembrane region" description="Helical" evidence="1">
    <location>
        <begin position="131"/>
        <end position="151"/>
    </location>
</feature>
<dbReference type="GeneID" id="67267606"/>
<dbReference type="RefSeq" id="YP_010164140.1">
    <property type="nucleotide sequence ID" value="NC_057480.1"/>
</dbReference>